<dbReference type="Proteomes" id="UP000264062">
    <property type="component" value="Unassembled WGS sequence"/>
</dbReference>
<dbReference type="GO" id="GO:0003735">
    <property type="term" value="F:structural constituent of ribosome"/>
    <property type="evidence" value="ECO:0007669"/>
    <property type="project" value="InterPro"/>
</dbReference>
<dbReference type="NCBIfam" id="TIGR03953">
    <property type="entry name" value="rplD_bact"/>
    <property type="match status" value="1"/>
</dbReference>
<organism evidence="7 8">
    <name type="scientific">candidate division WOR-3 bacterium</name>
    <dbReference type="NCBI Taxonomy" id="2052148"/>
    <lineage>
        <taxon>Bacteria</taxon>
        <taxon>Bacteria division WOR-3</taxon>
    </lineage>
</organism>
<dbReference type="InterPro" id="IPR013005">
    <property type="entry name" value="Ribosomal_uL4-like"/>
</dbReference>
<evidence type="ECO:0000256" key="3">
    <source>
        <dbReference type="ARBA" id="ARBA00023274"/>
    </source>
</evidence>
<comment type="caution">
    <text evidence="7">The sequence shown here is derived from an EMBL/GenBank/DDBJ whole genome shotgun (WGS) entry which is preliminary data.</text>
</comment>
<reference evidence="7 8" key="1">
    <citation type="journal article" date="2018" name="Nat. Biotechnol.">
        <title>A standardized bacterial taxonomy based on genome phylogeny substantially revises the tree of life.</title>
        <authorList>
            <person name="Parks D.H."/>
            <person name="Chuvochina M."/>
            <person name="Waite D.W."/>
            <person name="Rinke C."/>
            <person name="Skarshewski A."/>
            <person name="Chaumeil P.A."/>
            <person name="Hugenholtz P."/>
        </authorList>
    </citation>
    <scope>NUCLEOTIDE SEQUENCE [LARGE SCALE GENOMIC DNA]</scope>
    <source>
        <strain evidence="7">UBA9956</strain>
    </source>
</reference>
<dbReference type="GO" id="GO:1990904">
    <property type="term" value="C:ribonucleoprotein complex"/>
    <property type="evidence" value="ECO:0007669"/>
    <property type="project" value="UniProtKB-KW"/>
</dbReference>
<evidence type="ECO:0000256" key="5">
    <source>
        <dbReference type="ARBA" id="ARBA00035462"/>
    </source>
</evidence>
<feature type="non-terminal residue" evidence="7">
    <location>
        <position position="164"/>
    </location>
</feature>
<evidence type="ECO:0000313" key="7">
    <source>
        <dbReference type="EMBL" id="HAV92337.1"/>
    </source>
</evidence>
<dbReference type="PANTHER" id="PTHR10746">
    <property type="entry name" value="50S RIBOSOMAL PROTEIN L4"/>
    <property type="match status" value="1"/>
</dbReference>
<accession>A0A350H9X1</accession>
<dbReference type="GO" id="GO:0006412">
    <property type="term" value="P:translation"/>
    <property type="evidence" value="ECO:0007669"/>
    <property type="project" value="InterPro"/>
</dbReference>
<dbReference type="InterPro" id="IPR002136">
    <property type="entry name" value="Ribosomal_uL4"/>
</dbReference>
<gene>
    <name evidence="7" type="ORF">DCW38_04065</name>
</gene>
<evidence type="ECO:0000313" key="8">
    <source>
        <dbReference type="Proteomes" id="UP000264062"/>
    </source>
</evidence>
<dbReference type="AlphaFoldDB" id="A0A350H9X1"/>
<evidence type="ECO:0000256" key="2">
    <source>
        <dbReference type="ARBA" id="ARBA00022980"/>
    </source>
</evidence>
<keyword evidence="2 7" id="KW-0689">Ribosomal protein</keyword>
<keyword evidence="3" id="KW-0687">Ribonucleoprotein</keyword>
<evidence type="ECO:0000256" key="4">
    <source>
        <dbReference type="ARBA" id="ARBA00035244"/>
    </source>
</evidence>
<dbReference type="InterPro" id="IPR023574">
    <property type="entry name" value="Ribosomal_uL4_dom_sf"/>
</dbReference>
<dbReference type="SUPFAM" id="SSF52166">
    <property type="entry name" value="Ribosomal protein L4"/>
    <property type="match status" value="1"/>
</dbReference>
<dbReference type="Pfam" id="PF00573">
    <property type="entry name" value="Ribosomal_L4"/>
    <property type="match status" value="1"/>
</dbReference>
<proteinExistence type="inferred from homology"/>
<comment type="similarity">
    <text evidence="1">Belongs to the universal ribosomal protein uL4 family.</text>
</comment>
<dbReference type="Gene3D" id="3.40.1370.10">
    <property type="match status" value="1"/>
</dbReference>
<evidence type="ECO:0000256" key="1">
    <source>
        <dbReference type="ARBA" id="ARBA00010528"/>
    </source>
</evidence>
<name>A0A350H9X1_UNCW3</name>
<dbReference type="EMBL" id="DMZY01000120">
    <property type="protein sequence ID" value="HAV92337.1"/>
    <property type="molecule type" value="Genomic_DNA"/>
</dbReference>
<dbReference type="GO" id="GO:0005840">
    <property type="term" value="C:ribosome"/>
    <property type="evidence" value="ECO:0007669"/>
    <property type="project" value="UniProtKB-KW"/>
</dbReference>
<feature type="region of interest" description="Disordered" evidence="6">
    <location>
        <begin position="44"/>
        <end position="77"/>
    </location>
</feature>
<protein>
    <recommendedName>
        <fullName evidence="4">Large ribosomal subunit protein uL4</fullName>
    </recommendedName>
    <alternativeName>
        <fullName evidence="5">50S ribosomal protein L4</fullName>
    </alternativeName>
</protein>
<dbReference type="PANTHER" id="PTHR10746:SF6">
    <property type="entry name" value="LARGE RIBOSOMAL SUBUNIT PROTEIN UL4M"/>
    <property type="match status" value="1"/>
</dbReference>
<evidence type="ECO:0000256" key="6">
    <source>
        <dbReference type="SAM" id="MobiDB-lite"/>
    </source>
</evidence>
<sequence length="164" mass="18314">MEAKVYSIDGKSTRTITLPDNLFNAEVSETALYEAVREYLANQRQGTAKTKTRGDVSGGGKKPWKQKGTGRARAGSIRSPLWVGGGTTFGPTPRDYSYRINKRVKRTALKSALTLKAKEEKIMVIEDVNIDTPKTKTFNDLTKKMNMKKEAKKLIIADKYLVNL</sequence>